<feature type="region of interest" description="Disordered" evidence="1">
    <location>
        <begin position="163"/>
        <end position="182"/>
    </location>
</feature>
<feature type="region of interest" description="Disordered" evidence="1">
    <location>
        <begin position="92"/>
        <end position="111"/>
    </location>
</feature>
<evidence type="ECO:0000313" key="3">
    <source>
        <dbReference type="Proteomes" id="UP000054266"/>
    </source>
</evidence>
<reference evidence="2 3" key="1">
    <citation type="submission" date="2015-01" db="EMBL/GenBank/DDBJ databases">
        <title>The Genome Sequence of Capronia semiimmersa CBS27337.</title>
        <authorList>
            <consortium name="The Broad Institute Genomics Platform"/>
            <person name="Cuomo C."/>
            <person name="de Hoog S."/>
            <person name="Gorbushina A."/>
            <person name="Stielow B."/>
            <person name="Teixiera M."/>
            <person name="Abouelleil A."/>
            <person name="Chapman S.B."/>
            <person name="Priest M."/>
            <person name="Young S.K."/>
            <person name="Wortman J."/>
            <person name="Nusbaum C."/>
            <person name="Birren B."/>
        </authorList>
    </citation>
    <scope>NUCLEOTIDE SEQUENCE [LARGE SCALE GENOMIC DNA]</scope>
    <source>
        <strain evidence="2 3">CBS 27337</strain>
    </source>
</reference>
<name>A0A0D2E5D5_9EURO</name>
<keyword evidence="3" id="KW-1185">Reference proteome</keyword>
<gene>
    <name evidence="2" type="ORF">PV04_05405</name>
</gene>
<organism evidence="2 3">
    <name type="scientific">Phialophora macrospora</name>
    <dbReference type="NCBI Taxonomy" id="1851006"/>
    <lineage>
        <taxon>Eukaryota</taxon>
        <taxon>Fungi</taxon>
        <taxon>Dikarya</taxon>
        <taxon>Ascomycota</taxon>
        <taxon>Pezizomycotina</taxon>
        <taxon>Eurotiomycetes</taxon>
        <taxon>Chaetothyriomycetidae</taxon>
        <taxon>Chaetothyriales</taxon>
        <taxon>Herpotrichiellaceae</taxon>
        <taxon>Phialophora</taxon>
    </lineage>
</organism>
<dbReference type="EMBL" id="KN846958">
    <property type="protein sequence ID" value="KIW69532.1"/>
    <property type="molecule type" value="Genomic_DNA"/>
</dbReference>
<proteinExistence type="predicted"/>
<dbReference type="Proteomes" id="UP000054266">
    <property type="component" value="Unassembled WGS sequence"/>
</dbReference>
<feature type="region of interest" description="Disordered" evidence="1">
    <location>
        <begin position="1"/>
        <end position="84"/>
    </location>
</feature>
<protein>
    <submittedName>
        <fullName evidence="2">Uncharacterized protein</fullName>
    </submittedName>
</protein>
<dbReference type="HOGENOM" id="CLU_545109_0_0_1"/>
<evidence type="ECO:0000256" key="1">
    <source>
        <dbReference type="SAM" id="MobiDB-lite"/>
    </source>
</evidence>
<evidence type="ECO:0000313" key="2">
    <source>
        <dbReference type="EMBL" id="KIW69532.1"/>
    </source>
</evidence>
<sequence length="500" mass="56894">MENSQDTELDDRGSRGSRRGTVSSGRHDPEGRQEQRTRPEETPHALSAAPQVPPKDHGDKQQPMGRGSSQVAAQSIEYEPGSVHQVTFVPTGRRGENEQSHSNVLQKHDKHVDDEIRKLKEELSAAKARPRSSDVRRYEDKLKYANDESYYWKSQLEQVSHEAAKSLRDMDQERQRLQRDLDQSEANVRALVEAATRNMSSGRWNPPPDDDIRNQLDHLHGNVREWAKRWAVDVSPEYRTQDPEFASFKQDYLAQFVWANDRGILPPAIDSPAGIFKKRLPDLLLTAALSHTIHDEFFTNAFFCAPPEIRGALRKVYEELISANQREAHNWRCTFWRIMNPPKSGKSAASDDSVTFKRVRLYCDEIAKSFRQGPAKNLLLHRSSPSEESKTQAKQLREILMSAAEIATALWTQPSYIECLGLHEMRDRQTVFDVASPVMEAHRLSRVDPEDARHNGRKIIAVIQPALLAFDENDPLGLDGDGYRVLSRANVLLDELNSRG</sequence>
<dbReference type="AlphaFoldDB" id="A0A0D2E5D5"/>
<accession>A0A0D2E5D5</accession>
<feature type="compositionally biased region" description="Basic and acidic residues" evidence="1">
    <location>
        <begin position="25"/>
        <end position="43"/>
    </location>
</feature>